<protein>
    <recommendedName>
        <fullName evidence="1">Stage 0 sporulation protein A homolog</fullName>
    </recommendedName>
</protein>
<comment type="function">
    <text evidence="2">May play the central regulatory role in sporulation. It may be an element of the effector pathway responsible for the activation of sporulation genes in response to nutritional stress. Spo0A may act in concert with spo0H (a sigma factor) to control the expression of some genes that are critical to the sporulation process.</text>
</comment>
<dbReference type="InterPro" id="IPR001789">
    <property type="entry name" value="Sig_transdc_resp-reg_receiver"/>
</dbReference>
<feature type="domain" description="HTH LytTR-type" evidence="5">
    <location>
        <begin position="131"/>
        <end position="198"/>
    </location>
</feature>
<dbReference type="PROSITE" id="PS50930">
    <property type="entry name" value="HTH_LYTTR"/>
    <property type="match status" value="1"/>
</dbReference>
<evidence type="ECO:0000256" key="2">
    <source>
        <dbReference type="ARBA" id="ARBA00024867"/>
    </source>
</evidence>
<dbReference type="Gene3D" id="2.40.50.1020">
    <property type="entry name" value="LytTr DNA-binding domain"/>
    <property type="match status" value="1"/>
</dbReference>
<keyword evidence="3" id="KW-0597">Phosphoprotein</keyword>
<dbReference type="Proteomes" id="UP000595897">
    <property type="component" value="Chromosome"/>
</dbReference>
<accession>A0A7R7EMM7</accession>
<dbReference type="Pfam" id="PF04397">
    <property type="entry name" value="LytTR"/>
    <property type="match status" value="1"/>
</dbReference>
<dbReference type="GO" id="GO:0000156">
    <property type="term" value="F:phosphorelay response regulator activity"/>
    <property type="evidence" value="ECO:0007669"/>
    <property type="project" value="InterPro"/>
</dbReference>
<dbReference type="Gene3D" id="3.40.50.2300">
    <property type="match status" value="1"/>
</dbReference>
<name>A0A7R7EMM7_9FIRM</name>
<dbReference type="PROSITE" id="PS50110">
    <property type="entry name" value="RESPONSE_REGULATORY"/>
    <property type="match status" value="1"/>
</dbReference>
<dbReference type="RefSeq" id="WP_271712725.1">
    <property type="nucleotide sequence ID" value="NZ_AP024169.1"/>
</dbReference>
<reference evidence="6 7" key="1">
    <citation type="submission" date="2020-11" db="EMBL/GenBank/DDBJ databases">
        <title>Draft genome sequencing of a Lachnospiraceae strain isolated from anoxic soil subjected to BSD treatment.</title>
        <authorList>
            <person name="Uek A."/>
            <person name="Tonouchi A."/>
        </authorList>
    </citation>
    <scope>NUCLEOTIDE SEQUENCE [LARGE SCALE GENOMIC DNA]</scope>
    <source>
        <strain evidence="6 7">TB5</strain>
    </source>
</reference>
<proteinExistence type="predicted"/>
<organism evidence="6 7">
    <name type="scientific">Anaeromicropila herbilytica</name>
    <dbReference type="NCBI Taxonomy" id="2785025"/>
    <lineage>
        <taxon>Bacteria</taxon>
        <taxon>Bacillati</taxon>
        <taxon>Bacillota</taxon>
        <taxon>Clostridia</taxon>
        <taxon>Lachnospirales</taxon>
        <taxon>Lachnospiraceae</taxon>
        <taxon>Anaeromicropila</taxon>
    </lineage>
</organism>
<dbReference type="InterPro" id="IPR007492">
    <property type="entry name" value="LytTR_DNA-bd_dom"/>
</dbReference>
<keyword evidence="7" id="KW-1185">Reference proteome</keyword>
<dbReference type="PANTHER" id="PTHR37299:SF1">
    <property type="entry name" value="STAGE 0 SPORULATION PROTEIN A HOMOLOG"/>
    <property type="match status" value="1"/>
</dbReference>
<dbReference type="PANTHER" id="PTHR37299">
    <property type="entry name" value="TRANSCRIPTIONAL REGULATOR-RELATED"/>
    <property type="match status" value="1"/>
</dbReference>
<gene>
    <name evidence="6" type="ORF">bsdtb5_29090</name>
</gene>
<dbReference type="GO" id="GO:0003677">
    <property type="term" value="F:DNA binding"/>
    <property type="evidence" value="ECO:0007669"/>
    <property type="project" value="UniProtKB-KW"/>
</dbReference>
<keyword evidence="6" id="KW-0238">DNA-binding</keyword>
<feature type="modified residue" description="4-aspartylphosphate" evidence="3">
    <location>
        <position position="57"/>
    </location>
</feature>
<dbReference type="SMART" id="SM00850">
    <property type="entry name" value="LytTR"/>
    <property type="match status" value="1"/>
</dbReference>
<dbReference type="KEGG" id="ahb:bsdtb5_29090"/>
<evidence type="ECO:0000313" key="6">
    <source>
        <dbReference type="EMBL" id="BCN31614.1"/>
    </source>
</evidence>
<dbReference type="EMBL" id="AP024169">
    <property type="protein sequence ID" value="BCN31614.1"/>
    <property type="molecule type" value="Genomic_DNA"/>
</dbReference>
<dbReference type="SUPFAM" id="SSF52172">
    <property type="entry name" value="CheY-like"/>
    <property type="match status" value="1"/>
</dbReference>
<evidence type="ECO:0000313" key="7">
    <source>
        <dbReference type="Proteomes" id="UP000595897"/>
    </source>
</evidence>
<evidence type="ECO:0000256" key="3">
    <source>
        <dbReference type="PROSITE-ProRule" id="PRU00169"/>
    </source>
</evidence>
<evidence type="ECO:0000259" key="4">
    <source>
        <dbReference type="PROSITE" id="PS50110"/>
    </source>
</evidence>
<feature type="domain" description="Response regulatory" evidence="4">
    <location>
        <begin position="4"/>
        <end position="120"/>
    </location>
</feature>
<dbReference type="InterPro" id="IPR046947">
    <property type="entry name" value="LytR-like"/>
</dbReference>
<evidence type="ECO:0000259" key="5">
    <source>
        <dbReference type="PROSITE" id="PS50930"/>
    </source>
</evidence>
<sequence length="237" mass="28060">MCIKIGICDDRAEDIKNLTETLYGYDASIEIISYQNGDFLLEDCKEQKVLFDIIFLDIYMPRGSGIELASKIRDFMADVKIVFVSSSNEHYSDAYDVFAFNYILKPLNKQKLYDVLEHALLLINKERHLQIQFSYKGVNYRVNCKDILYIESRDKKILIHTVSGIELQCYSKLDEIMKQLPKDSFIRCHQSYAVNLAYTKEMNENYFCINDIDINISRKYRKESKDKYFEYLFKYMS</sequence>
<dbReference type="SMART" id="SM00448">
    <property type="entry name" value="REC"/>
    <property type="match status" value="1"/>
</dbReference>
<dbReference type="AlphaFoldDB" id="A0A7R7EMM7"/>
<evidence type="ECO:0000256" key="1">
    <source>
        <dbReference type="ARBA" id="ARBA00018672"/>
    </source>
</evidence>
<dbReference type="Pfam" id="PF00072">
    <property type="entry name" value="Response_reg"/>
    <property type="match status" value="1"/>
</dbReference>
<dbReference type="InterPro" id="IPR011006">
    <property type="entry name" value="CheY-like_superfamily"/>
</dbReference>